<dbReference type="InterPro" id="IPR050275">
    <property type="entry name" value="PGM_Phosphatase"/>
</dbReference>
<name>A0ABW0Q909_9BURK</name>
<dbReference type="PANTHER" id="PTHR48100">
    <property type="entry name" value="BROAD-SPECIFICITY PHOSPHATASE YOR283W-RELATED"/>
    <property type="match status" value="1"/>
</dbReference>
<dbReference type="Proteomes" id="UP001596084">
    <property type="component" value="Unassembled WGS sequence"/>
</dbReference>
<dbReference type="InterPro" id="IPR029033">
    <property type="entry name" value="His_PPase_superfam"/>
</dbReference>
<dbReference type="PANTHER" id="PTHR48100:SF1">
    <property type="entry name" value="HISTIDINE PHOSPHATASE FAMILY PROTEIN-RELATED"/>
    <property type="match status" value="1"/>
</dbReference>
<dbReference type="InterPro" id="IPR013078">
    <property type="entry name" value="His_Pase_superF_clade-1"/>
</dbReference>
<dbReference type="RefSeq" id="WP_068833361.1">
    <property type="nucleotide sequence ID" value="NZ_JBHSMX010000013.1"/>
</dbReference>
<dbReference type="EMBL" id="JBHSMX010000013">
    <property type="protein sequence ID" value="MFC5521326.1"/>
    <property type="molecule type" value="Genomic_DNA"/>
</dbReference>
<dbReference type="Pfam" id="PF00300">
    <property type="entry name" value="His_Phos_1"/>
    <property type="match status" value="1"/>
</dbReference>
<proteinExistence type="predicted"/>
<protein>
    <submittedName>
        <fullName evidence="1">Histidine phosphatase family protein</fullName>
    </submittedName>
</protein>
<dbReference type="CDD" id="cd07067">
    <property type="entry name" value="HP_PGM_like"/>
    <property type="match status" value="1"/>
</dbReference>
<accession>A0ABW0Q909</accession>
<organism evidence="1 2">
    <name type="scientific">Polaromonas jejuensis</name>
    <dbReference type="NCBI Taxonomy" id="457502"/>
    <lineage>
        <taxon>Bacteria</taxon>
        <taxon>Pseudomonadati</taxon>
        <taxon>Pseudomonadota</taxon>
        <taxon>Betaproteobacteria</taxon>
        <taxon>Burkholderiales</taxon>
        <taxon>Comamonadaceae</taxon>
        <taxon>Polaromonas</taxon>
    </lineage>
</organism>
<sequence length="185" mass="20588">MKLWLVRHAQPLVAAGICYGRLDMAADAEATAQCARSLAAQLPPRLRVASSPLQRCEQLAQALQGLRPDLIYKTDARLQEMDFGHWEGRAWQAIAETELQAWSRDFADYPVGAVGESVSRFMARVAAAFDALQAPGEHGQDTLWITHAGVIRAVDLLTSGLRHIERADQWPPHAPKYGQWHTRDL</sequence>
<reference evidence="2" key="1">
    <citation type="journal article" date="2019" name="Int. J. Syst. Evol. Microbiol.">
        <title>The Global Catalogue of Microorganisms (GCM) 10K type strain sequencing project: providing services to taxonomists for standard genome sequencing and annotation.</title>
        <authorList>
            <consortium name="The Broad Institute Genomics Platform"/>
            <consortium name="The Broad Institute Genome Sequencing Center for Infectious Disease"/>
            <person name="Wu L."/>
            <person name="Ma J."/>
        </authorList>
    </citation>
    <scope>NUCLEOTIDE SEQUENCE [LARGE SCALE GENOMIC DNA]</scope>
    <source>
        <strain evidence="2">CGMCC 4.7277</strain>
    </source>
</reference>
<evidence type="ECO:0000313" key="1">
    <source>
        <dbReference type="EMBL" id="MFC5521326.1"/>
    </source>
</evidence>
<keyword evidence="2" id="KW-1185">Reference proteome</keyword>
<dbReference type="SUPFAM" id="SSF53254">
    <property type="entry name" value="Phosphoglycerate mutase-like"/>
    <property type="match status" value="1"/>
</dbReference>
<dbReference type="SMART" id="SM00855">
    <property type="entry name" value="PGAM"/>
    <property type="match status" value="1"/>
</dbReference>
<evidence type="ECO:0000313" key="2">
    <source>
        <dbReference type="Proteomes" id="UP001596084"/>
    </source>
</evidence>
<gene>
    <name evidence="1" type="ORF">ACFPP7_10410</name>
</gene>
<dbReference type="Gene3D" id="3.40.50.1240">
    <property type="entry name" value="Phosphoglycerate mutase-like"/>
    <property type="match status" value="1"/>
</dbReference>
<comment type="caution">
    <text evidence="1">The sequence shown here is derived from an EMBL/GenBank/DDBJ whole genome shotgun (WGS) entry which is preliminary data.</text>
</comment>